<sequence>LFMSILRERKKCQHRSQTSLGIYVYVWYTSHIFGPQHEVCLLMSSNAKTGCDTSFLCIDYFSQHIGEYLNVLSALEKLNVAILKAMYKTKAEYQNSSVLGQFVTRFLLRETSTQLLSLQRSLQCAMEAVDEESAPSLSVSALIVFFFSFHSTWQVQHWKEAEWNSQIGRLQLLLDKLDAFILLSRYQQNILLVQRKMAVNKSDLDNFRKVLKSYVDATSAHPDNLQSVPEKSSYVIYEFWRDRLSWMRSVLALNVSKAFQRCVINMLEDTEIVSTMLLPGGDIRQCVSVGVRTSRSPICLVYMFQIWEQSDKI</sequence>
<accession>A0A3Q3DG33</accession>
<dbReference type="InterPro" id="IPR039862">
    <property type="entry name" value="NECAB1/2/3"/>
</dbReference>
<reference evidence="1" key="2">
    <citation type="submission" date="2025-09" db="UniProtKB">
        <authorList>
            <consortium name="Ensembl"/>
        </authorList>
    </citation>
    <scope>IDENTIFICATION</scope>
</reference>
<dbReference type="GO" id="GO:0005783">
    <property type="term" value="C:endoplasmic reticulum"/>
    <property type="evidence" value="ECO:0007669"/>
    <property type="project" value="TreeGrafter"/>
</dbReference>
<dbReference type="GO" id="GO:0000137">
    <property type="term" value="C:Golgi cis cisterna"/>
    <property type="evidence" value="ECO:0007669"/>
    <property type="project" value="TreeGrafter"/>
</dbReference>
<keyword evidence="2" id="KW-1185">Reference proteome</keyword>
<dbReference type="AlphaFoldDB" id="A0A3Q3DG33"/>
<dbReference type="STRING" id="109280.ENSHCOP00000011274"/>
<protein>
    <submittedName>
        <fullName evidence="1">N-terminal EF-hand calcium binding protein 3</fullName>
    </submittedName>
</protein>
<evidence type="ECO:0000313" key="2">
    <source>
        <dbReference type="Proteomes" id="UP000264820"/>
    </source>
</evidence>
<dbReference type="PANTHER" id="PTHR12178:SF3">
    <property type="entry name" value="N-TERMINAL EF-HAND CALCIUM-BINDING PROTEIN 3"/>
    <property type="match status" value="1"/>
</dbReference>
<name>A0A3Q3DG33_HIPCM</name>
<evidence type="ECO:0000313" key="1">
    <source>
        <dbReference type="Ensembl" id="ENSHCOP00000011274.1"/>
    </source>
</evidence>
<dbReference type="Proteomes" id="UP000264820">
    <property type="component" value="Unplaced"/>
</dbReference>
<dbReference type="PANTHER" id="PTHR12178">
    <property type="entry name" value="EF-HAND DOMAIN-CONTAINING PROTEIN"/>
    <property type="match status" value="1"/>
</dbReference>
<reference evidence="1" key="1">
    <citation type="submission" date="2025-08" db="UniProtKB">
        <authorList>
            <consortium name="Ensembl"/>
        </authorList>
    </citation>
    <scope>IDENTIFICATION</scope>
</reference>
<dbReference type="InterPro" id="IPR011008">
    <property type="entry name" value="Dimeric_a/b-barrel"/>
</dbReference>
<dbReference type="SUPFAM" id="SSF54909">
    <property type="entry name" value="Dimeric alpha+beta barrel"/>
    <property type="match status" value="1"/>
</dbReference>
<organism evidence="1 2">
    <name type="scientific">Hippocampus comes</name>
    <name type="common">Tiger tail seahorse</name>
    <dbReference type="NCBI Taxonomy" id="109280"/>
    <lineage>
        <taxon>Eukaryota</taxon>
        <taxon>Metazoa</taxon>
        <taxon>Chordata</taxon>
        <taxon>Craniata</taxon>
        <taxon>Vertebrata</taxon>
        <taxon>Euteleostomi</taxon>
        <taxon>Actinopterygii</taxon>
        <taxon>Neopterygii</taxon>
        <taxon>Teleostei</taxon>
        <taxon>Neoteleostei</taxon>
        <taxon>Acanthomorphata</taxon>
        <taxon>Syngnathiaria</taxon>
        <taxon>Syngnathiformes</taxon>
        <taxon>Syngnathoidei</taxon>
        <taxon>Syngnathidae</taxon>
        <taxon>Hippocampus</taxon>
    </lineage>
</organism>
<dbReference type="Ensembl" id="ENSHCOT00000017950.1">
    <property type="protein sequence ID" value="ENSHCOP00000011274.1"/>
    <property type="gene ID" value="ENSHCOG00000014131.1"/>
</dbReference>
<proteinExistence type="predicted"/>
<dbReference type="GeneTree" id="ENSGT00950000183131"/>
<dbReference type="GO" id="GO:0042984">
    <property type="term" value="P:regulation of amyloid precursor protein biosynthetic process"/>
    <property type="evidence" value="ECO:0007669"/>
    <property type="project" value="TreeGrafter"/>
</dbReference>